<evidence type="ECO:0000256" key="9">
    <source>
        <dbReference type="ARBA" id="ARBA00023054"/>
    </source>
</evidence>
<evidence type="ECO:0000256" key="10">
    <source>
        <dbReference type="PROSITE-ProRule" id="PRU00024"/>
    </source>
</evidence>
<dbReference type="Pfam" id="PF00643">
    <property type="entry name" value="zf-B_box"/>
    <property type="match status" value="1"/>
</dbReference>
<reference evidence="15" key="1">
    <citation type="submission" date="2025-08" db="UniProtKB">
        <authorList>
            <consortium name="Ensembl"/>
        </authorList>
    </citation>
    <scope>IDENTIFICATION</scope>
</reference>
<dbReference type="PROSITE" id="PS50089">
    <property type="entry name" value="ZF_RING_2"/>
    <property type="match status" value="1"/>
</dbReference>
<evidence type="ECO:0000256" key="2">
    <source>
        <dbReference type="ARBA" id="ARBA00008518"/>
    </source>
</evidence>
<dbReference type="InterPro" id="IPR013320">
    <property type="entry name" value="ConA-like_dom_sf"/>
</dbReference>
<feature type="coiled-coil region" evidence="11">
    <location>
        <begin position="131"/>
        <end position="158"/>
    </location>
</feature>
<dbReference type="InterPro" id="IPR001841">
    <property type="entry name" value="Znf_RING"/>
</dbReference>
<reference evidence="15" key="2">
    <citation type="submission" date="2025-09" db="UniProtKB">
        <authorList>
            <consortium name="Ensembl"/>
        </authorList>
    </citation>
    <scope>IDENTIFICATION</scope>
</reference>
<dbReference type="FunFam" id="2.60.120.920:FF:000027">
    <property type="entry name" value="E3 ubiquitin-protein ligase TRIM50"/>
    <property type="match status" value="1"/>
</dbReference>
<evidence type="ECO:0000259" key="12">
    <source>
        <dbReference type="PROSITE" id="PS50089"/>
    </source>
</evidence>
<keyword evidence="7" id="KW-0833">Ubl conjugation pathway</keyword>
<organism evidence="15 16">
    <name type="scientific">Pelusios castaneus</name>
    <name type="common">West African mud turtle</name>
    <dbReference type="NCBI Taxonomy" id="367368"/>
    <lineage>
        <taxon>Eukaryota</taxon>
        <taxon>Metazoa</taxon>
        <taxon>Chordata</taxon>
        <taxon>Craniata</taxon>
        <taxon>Vertebrata</taxon>
        <taxon>Euteleostomi</taxon>
        <taxon>Archelosauria</taxon>
        <taxon>Testudinata</taxon>
        <taxon>Testudines</taxon>
        <taxon>Pleurodira</taxon>
        <taxon>Pelomedusidae</taxon>
        <taxon>Pelusios</taxon>
    </lineage>
</organism>
<evidence type="ECO:0000256" key="7">
    <source>
        <dbReference type="ARBA" id="ARBA00022786"/>
    </source>
</evidence>
<dbReference type="SUPFAM" id="SSF57850">
    <property type="entry name" value="RING/U-box"/>
    <property type="match status" value="1"/>
</dbReference>
<dbReference type="InterPro" id="IPR003877">
    <property type="entry name" value="SPRY_dom"/>
</dbReference>
<dbReference type="PROSITE" id="PS00518">
    <property type="entry name" value="ZF_RING_1"/>
    <property type="match status" value="1"/>
</dbReference>
<dbReference type="EC" id="2.3.2.27" evidence="3"/>
<dbReference type="InterPro" id="IPR001870">
    <property type="entry name" value="B30.2/SPRY"/>
</dbReference>
<evidence type="ECO:0000313" key="16">
    <source>
        <dbReference type="Proteomes" id="UP000694393"/>
    </source>
</evidence>
<comment type="catalytic activity">
    <reaction evidence="1">
        <text>S-ubiquitinyl-[E2 ubiquitin-conjugating enzyme]-L-cysteine + [acceptor protein]-L-lysine = [E2 ubiquitin-conjugating enzyme]-L-cysteine + N(6)-ubiquitinyl-[acceptor protein]-L-lysine.</text>
        <dbReference type="EC" id="2.3.2.27"/>
    </reaction>
</comment>
<keyword evidence="4" id="KW-0808">Transferase</keyword>
<dbReference type="PANTHER" id="PTHR24103">
    <property type="entry name" value="E3 UBIQUITIN-PROTEIN LIGASE TRIM"/>
    <property type="match status" value="1"/>
</dbReference>
<dbReference type="InterPro" id="IPR006574">
    <property type="entry name" value="PRY"/>
</dbReference>
<evidence type="ECO:0000313" key="15">
    <source>
        <dbReference type="Ensembl" id="ENSPCEP00000008354.1"/>
    </source>
</evidence>
<dbReference type="Gene3D" id="2.60.120.920">
    <property type="match status" value="1"/>
</dbReference>
<name>A0A8C8RN49_9SAUR</name>
<dbReference type="SMART" id="SM00449">
    <property type="entry name" value="SPRY"/>
    <property type="match status" value="1"/>
</dbReference>
<evidence type="ECO:0000256" key="3">
    <source>
        <dbReference type="ARBA" id="ARBA00012483"/>
    </source>
</evidence>
<dbReference type="SMART" id="SM00336">
    <property type="entry name" value="BBOX"/>
    <property type="match status" value="1"/>
</dbReference>
<keyword evidence="6 10" id="KW-0863">Zinc-finger</keyword>
<evidence type="ECO:0000256" key="4">
    <source>
        <dbReference type="ARBA" id="ARBA00022679"/>
    </source>
</evidence>
<evidence type="ECO:0000256" key="5">
    <source>
        <dbReference type="ARBA" id="ARBA00022723"/>
    </source>
</evidence>
<dbReference type="InterPro" id="IPR027370">
    <property type="entry name" value="Znf-RING_euk"/>
</dbReference>
<evidence type="ECO:0000256" key="8">
    <source>
        <dbReference type="ARBA" id="ARBA00022833"/>
    </source>
</evidence>
<dbReference type="PRINTS" id="PR01407">
    <property type="entry name" value="BUTYPHLNCDUF"/>
</dbReference>
<protein>
    <recommendedName>
        <fullName evidence="3">RING-type E3 ubiquitin transferase</fullName>
        <ecNumber evidence="3">2.3.2.27</ecNumber>
    </recommendedName>
</protein>
<dbReference type="SUPFAM" id="SSF49899">
    <property type="entry name" value="Concanavalin A-like lectins/glucanases"/>
    <property type="match status" value="1"/>
</dbReference>
<dbReference type="InterPro" id="IPR043136">
    <property type="entry name" value="B30.2/SPRY_sf"/>
</dbReference>
<accession>A0A8C8RN49</accession>
<dbReference type="AlphaFoldDB" id="A0A8C8RN49"/>
<feature type="domain" description="B box-type" evidence="13">
    <location>
        <begin position="86"/>
        <end position="127"/>
    </location>
</feature>
<dbReference type="Ensembl" id="ENSPCET00000008653.1">
    <property type="protein sequence ID" value="ENSPCEP00000008354.1"/>
    <property type="gene ID" value="ENSPCEG00000006681.1"/>
</dbReference>
<dbReference type="InterPro" id="IPR000315">
    <property type="entry name" value="Znf_B-box"/>
</dbReference>
<evidence type="ECO:0000256" key="11">
    <source>
        <dbReference type="SAM" id="Coils"/>
    </source>
</evidence>
<feature type="domain" description="B30.2/SPRY" evidence="14">
    <location>
        <begin position="276"/>
        <end position="475"/>
    </location>
</feature>
<sequence>MARKMSINELEDQLLCPICLEVFKEPLMLQCGHSYCKSCLGSLLCNLDQQVLCPECRQTVDCSTSSPNVTLARVIELINNAGDTDPNQESCPVHHNPLSLFCEQDHAVICGLCGILGTHRHHKILPVSTVYSRMKEELSALITEVQQYKRNLNEHISKLVNNKTRITVSNESDVFKWVIRKEFQELHRYIDEEKAGFLESTERKASRLVASIESQVTQTSDDLHKLQEMESSLETLNNETSLHERRFSSRSELPHQLPAEGAFSPVSFKPDFHQDDIQMIVWKRLLRRVLPAPEPLKLDPVTGHPLLELSKDNTVVHRGFLYQRRGSHPDRFDSSSCILTSKGFSWGKHYWEVIVGTKNHWRLGVMKGTASRKGKLNKAPEHGVWLIGLKEGKVYEAFNTPRTTLPLTARPQRIGVYLHYEKGELTFYNADSPDELVPIYTFQADFQGKLYPILDLCWQERGTNTLPIVLPTPAMIQHARAPDSSADLEPTKL</sequence>
<dbReference type="InterPro" id="IPR003879">
    <property type="entry name" value="Butyrophylin_SPRY"/>
</dbReference>
<dbReference type="SMART" id="SM00184">
    <property type="entry name" value="RING"/>
    <property type="match status" value="1"/>
</dbReference>
<dbReference type="SMART" id="SM00589">
    <property type="entry name" value="PRY"/>
    <property type="match status" value="1"/>
</dbReference>
<evidence type="ECO:0000259" key="14">
    <source>
        <dbReference type="PROSITE" id="PS50188"/>
    </source>
</evidence>
<dbReference type="Proteomes" id="UP000694393">
    <property type="component" value="Unplaced"/>
</dbReference>
<dbReference type="InterPro" id="IPR050143">
    <property type="entry name" value="TRIM/RBCC"/>
</dbReference>
<evidence type="ECO:0000259" key="13">
    <source>
        <dbReference type="PROSITE" id="PS50119"/>
    </source>
</evidence>
<dbReference type="GO" id="GO:0061630">
    <property type="term" value="F:ubiquitin protein ligase activity"/>
    <property type="evidence" value="ECO:0007669"/>
    <property type="project" value="UniProtKB-EC"/>
</dbReference>
<dbReference type="Pfam" id="PF13445">
    <property type="entry name" value="zf-RING_UBOX"/>
    <property type="match status" value="1"/>
</dbReference>
<keyword evidence="16" id="KW-1185">Reference proteome</keyword>
<dbReference type="Gene3D" id="3.30.160.60">
    <property type="entry name" value="Classic Zinc Finger"/>
    <property type="match status" value="1"/>
</dbReference>
<evidence type="ECO:0000256" key="6">
    <source>
        <dbReference type="ARBA" id="ARBA00022771"/>
    </source>
</evidence>
<comment type="similarity">
    <text evidence="2">Belongs to the TRIM/RBCC family.</text>
</comment>
<feature type="domain" description="RING-type" evidence="12">
    <location>
        <begin position="16"/>
        <end position="57"/>
    </location>
</feature>
<dbReference type="Gene3D" id="3.30.40.10">
    <property type="entry name" value="Zinc/RING finger domain, C3HC4 (zinc finger)"/>
    <property type="match status" value="1"/>
</dbReference>
<dbReference type="CDD" id="cd16605">
    <property type="entry name" value="RING-HC_TRIM50_like_C-IV"/>
    <property type="match status" value="1"/>
</dbReference>
<dbReference type="PROSITE" id="PS50188">
    <property type="entry name" value="B302_SPRY"/>
    <property type="match status" value="1"/>
</dbReference>
<proteinExistence type="inferred from homology"/>
<evidence type="ECO:0000256" key="1">
    <source>
        <dbReference type="ARBA" id="ARBA00000900"/>
    </source>
</evidence>
<dbReference type="Pfam" id="PF13765">
    <property type="entry name" value="PRY"/>
    <property type="match status" value="1"/>
</dbReference>
<keyword evidence="8" id="KW-0862">Zinc</keyword>
<dbReference type="InterPro" id="IPR013083">
    <property type="entry name" value="Znf_RING/FYVE/PHD"/>
</dbReference>
<dbReference type="Pfam" id="PF00622">
    <property type="entry name" value="SPRY"/>
    <property type="match status" value="1"/>
</dbReference>
<dbReference type="PROSITE" id="PS50119">
    <property type="entry name" value="ZF_BBOX"/>
    <property type="match status" value="1"/>
</dbReference>
<dbReference type="CDD" id="cd19787">
    <property type="entry name" value="Bbox2_TRIM50-like"/>
    <property type="match status" value="1"/>
</dbReference>
<dbReference type="SUPFAM" id="SSF57845">
    <property type="entry name" value="B-box zinc-binding domain"/>
    <property type="match status" value="1"/>
</dbReference>
<dbReference type="InterPro" id="IPR017907">
    <property type="entry name" value="Znf_RING_CS"/>
</dbReference>
<keyword evidence="5" id="KW-0479">Metal-binding</keyword>
<dbReference type="GO" id="GO:0008270">
    <property type="term" value="F:zinc ion binding"/>
    <property type="evidence" value="ECO:0007669"/>
    <property type="project" value="UniProtKB-KW"/>
</dbReference>
<keyword evidence="9 11" id="KW-0175">Coiled coil</keyword>